<keyword evidence="8" id="KW-1185">Reference proteome</keyword>
<reference evidence="7 8" key="1">
    <citation type="submission" date="2024-09" db="EMBL/GenBank/DDBJ databases">
        <authorList>
            <person name="Pan X."/>
        </authorList>
    </citation>
    <scope>NUCLEOTIDE SEQUENCE [LARGE SCALE GENOMIC DNA]</scope>
    <source>
        <strain evidence="7 8">B2969</strain>
    </source>
</reference>
<dbReference type="InterPro" id="IPR030678">
    <property type="entry name" value="Peptide/Ni-bd"/>
</dbReference>
<keyword evidence="3" id="KW-0813">Transport</keyword>
<dbReference type="Proteomes" id="UP001610861">
    <property type="component" value="Unassembled WGS sequence"/>
</dbReference>
<comment type="caution">
    <text evidence="7">The sequence shown here is derived from an EMBL/GenBank/DDBJ whole genome shotgun (WGS) entry which is preliminary data.</text>
</comment>
<dbReference type="PROSITE" id="PS51257">
    <property type="entry name" value="PROKAR_LIPOPROTEIN"/>
    <property type="match status" value="1"/>
</dbReference>
<evidence type="ECO:0000256" key="4">
    <source>
        <dbReference type="ARBA" id="ARBA00022729"/>
    </source>
</evidence>
<comment type="similarity">
    <text evidence="2">Belongs to the bacterial solute-binding protein 5 family.</text>
</comment>
<dbReference type="RefSeq" id="WP_397556871.1">
    <property type="nucleotide sequence ID" value="NZ_JBIQWL010000004.1"/>
</dbReference>
<evidence type="ECO:0000256" key="3">
    <source>
        <dbReference type="ARBA" id="ARBA00022448"/>
    </source>
</evidence>
<evidence type="ECO:0000313" key="7">
    <source>
        <dbReference type="EMBL" id="MFH8251427.1"/>
    </source>
</evidence>
<evidence type="ECO:0000256" key="1">
    <source>
        <dbReference type="ARBA" id="ARBA00004193"/>
    </source>
</evidence>
<evidence type="ECO:0000256" key="5">
    <source>
        <dbReference type="SAM" id="SignalP"/>
    </source>
</evidence>
<dbReference type="Gene3D" id="3.40.190.10">
    <property type="entry name" value="Periplasmic binding protein-like II"/>
    <property type="match status" value="1"/>
</dbReference>
<protein>
    <submittedName>
        <fullName evidence="7">ABC transporter substrate-binding protein</fullName>
    </submittedName>
</protein>
<dbReference type="InterPro" id="IPR000914">
    <property type="entry name" value="SBP_5_dom"/>
</dbReference>
<dbReference type="PANTHER" id="PTHR30290">
    <property type="entry name" value="PERIPLASMIC BINDING COMPONENT OF ABC TRANSPORTER"/>
    <property type="match status" value="1"/>
</dbReference>
<organism evidence="7 8">
    <name type="scientific">Microbacterium alkaliflavum</name>
    <dbReference type="NCBI Taxonomy" id="3248839"/>
    <lineage>
        <taxon>Bacteria</taxon>
        <taxon>Bacillati</taxon>
        <taxon>Actinomycetota</taxon>
        <taxon>Actinomycetes</taxon>
        <taxon>Micrococcales</taxon>
        <taxon>Microbacteriaceae</taxon>
        <taxon>Microbacterium</taxon>
    </lineage>
</organism>
<keyword evidence="4 5" id="KW-0732">Signal</keyword>
<dbReference type="Gene3D" id="3.10.105.10">
    <property type="entry name" value="Dipeptide-binding Protein, Domain 3"/>
    <property type="match status" value="1"/>
</dbReference>
<accession>A0ABW7Q969</accession>
<evidence type="ECO:0000259" key="6">
    <source>
        <dbReference type="Pfam" id="PF00496"/>
    </source>
</evidence>
<gene>
    <name evidence="7" type="ORF">ACH3VR_13725</name>
</gene>
<dbReference type="PANTHER" id="PTHR30290:SF9">
    <property type="entry name" value="OLIGOPEPTIDE-BINDING PROTEIN APPA"/>
    <property type="match status" value="1"/>
</dbReference>
<dbReference type="InterPro" id="IPR023765">
    <property type="entry name" value="SBP_5_CS"/>
</dbReference>
<dbReference type="Pfam" id="PF00496">
    <property type="entry name" value="SBP_bac_5"/>
    <property type="match status" value="1"/>
</dbReference>
<dbReference type="PROSITE" id="PS01040">
    <property type="entry name" value="SBP_BACTERIAL_5"/>
    <property type="match status" value="1"/>
</dbReference>
<dbReference type="EMBL" id="JBIQWL010000004">
    <property type="protein sequence ID" value="MFH8251427.1"/>
    <property type="molecule type" value="Genomic_DNA"/>
</dbReference>
<dbReference type="SUPFAM" id="SSF53850">
    <property type="entry name" value="Periplasmic binding protein-like II"/>
    <property type="match status" value="1"/>
</dbReference>
<proteinExistence type="inferred from homology"/>
<dbReference type="InterPro" id="IPR039424">
    <property type="entry name" value="SBP_5"/>
</dbReference>
<evidence type="ECO:0000256" key="2">
    <source>
        <dbReference type="ARBA" id="ARBA00005695"/>
    </source>
</evidence>
<comment type="subcellular location">
    <subcellularLocation>
        <location evidence="1">Cell membrane</location>
        <topology evidence="1">Lipid-anchor</topology>
    </subcellularLocation>
</comment>
<sequence>MFKFKRMAVATLVAAALALAGCSAGGGGGATGSGSTGGTLTWGVIAQATTFQQKDMRWANESPYGQAVYDSLLITNPDFEVQPNLATKWEYNTDNTVLTLTLRDDVKFTNGETLTAKDAAASLLAFRDGNSPNKSLLRLVTDAKAVDDTTLEITLSEPDPGLLTAITQNAGLVAPADKVDDPATATDPVGSGPYILNTKETVVGSSYVFDKNKDYWNPDHQHYDKLVLSVYNAAPALLSAVQGGQVNVSNVIDRTTLPQMKAAGYTLNESQLDWQGFLIMDRAGTIVPALGNVKVRQAINMALDREALLKTLISGYGEVTDQIFAPWSPGYDKSLDTHYKHDVAGAKKLLAEAGYPDGFEVTMPRVGSLPAAQWTLMADQLAQIGVTVKYDDVQPADFISAILGAKYAMTWFQLQMGPTDWQLAQFQIAENATWNPFHYTTPEVKDWISTIQTGTEDEAKKAGADLNKYLVDNAWNAPFYRPTNVFVSDANTKVQPQTGNVVPYLWNVQPK</sequence>
<feature type="chain" id="PRO_5047188688" evidence="5">
    <location>
        <begin position="21"/>
        <end position="511"/>
    </location>
</feature>
<feature type="domain" description="Solute-binding protein family 5" evidence="6">
    <location>
        <begin position="80"/>
        <end position="419"/>
    </location>
</feature>
<dbReference type="PIRSF" id="PIRSF002741">
    <property type="entry name" value="MppA"/>
    <property type="match status" value="1"/>
</dbReference>
<evidence type="ECO:0000313" key="8">
    <source>
        <dbReference type="Proteomes" id="UP001610861"/>
    </source>
</evidence>
<name>A0ABW7Q969_9MICO</name>
<feature type="signal peptide" evidence="5">
    <location>
        <begin position="1"/>
        <end position="20"/>
    </location>
</feature>